<dbReference type="SMART" id="SM00977">
    <property type="entry name" value="TilS_C"/>
    <property type="match status" value="1"/>
</dbReference>
<comment type="function">
    <text evidence="8">Ligates lysine onto the cytidine present at position 34 of the AUA codon-specific tRNA(Ile) that contains the anticodon CAU, in an ATP-dependent manner. Cytidine is converted to lysidine, thus changing the amino acid specificity of the tRNA from methionine to isoleucine.</text>
</comment>
<dbReference type="SUPFAM" id="SSF56037">
    <property type="entry name" value="PheT/TilS domain"/>
    <property type="match status" value="1"/>
</dbReference>
<comment type="similarity">
    <text evidence="8">Belongs to the tRNA(Ile)-lysidine synthase family.</text>
</comment>
<comment type="catalytic activity">
    <reaction evidence="7 8">
        <text>cytidine(34) in tRNA(Ile2) + L-lysine + ATP = lysidine(34) in tRNA(Ile2) + AMP + diphosphate + H(+)</text>
        <dbReference type="Rhea" id="RHEA:43744"/>
        <dbReference type="Rhea" id="RHEA-COMP:10625"/>
        <dbReference type="Rhea" id="RHEA-COMP:10670"/>
        <dbReference type="ChEBI" id="CHEBI:15378"/>
        <dbReference type="ChEBI" id="CHEBI:30616"/>
        <dbReference type="ChEBI" id="CHEBI:32551"/>
        <dbReference type="ChEBI" id="CHEBI:33019"/>
        <dbReference type="ChEBI" id="CHEBI:82748"/>
        <dbReference type="ChEBI" id="CHEBI:83665"/>
        <dbReference type="ChEBI" id="CHEBI:456215"/>
        <dbReference type="EC" id="6.3.4.19"/>
    </reaction>
</comment>
<organism evidence="10 11">
    <name type="scientific">Tectimicrobiota bacterium</name>
    <dbReference type="NCBI Taxonomy" id="2528274"/>
    <lineage>
        <taxon>Bacteria</taxon>
        <taxon>Pseudomonadati</taxon>
        <taxon>Nitrospinota/Tectimicrobiota group</taxon>
        <taxon>Candidatus Tectimicrobiota</taxon>
    </lineage>
</organism>
<evidence type="ECO:0000256" key="3">
    <source>
        <dbReference type="ARBA" id="ARBA00022598"/>
    </source>
</evidence>
<keyword evidence="3 8" id="KW-0436">Ligase</keyword>
<dbReference type="NCBIfam" id="TIGR02433">
    <property type="entry name" value="lysidine_TilS_C"/>
    <property type="match status" value="1"/>
</dbReference>
<dbReference type="Proteomes" id="UP000772181">
    <property type="component" value="Unassembled WGS sequence"/>
</dbReference>
<evidence type="ECO:0000259" key="9">
    <source>
        <dbReference type="SMART" id="SM00977"/>
    </source>
</evidence>
<evidence type="ECO:0000256" key="8">
    <source>
        <dbReference type="HAMAP-Rule" id="MF_01161"/>
    </source>
</evidence>
<gene>
    <name evidence="8 10" type="primary">tilS</name>
    <name evidence="10" type="ORF">HY730_04080</name>
</gene>
<dbReference type="Gene3D" id="1.20.59.20">
    <property type="match status" value="1"/>
</dbReference>
<dbReference type="InterPro" id="IPR012094">
    <property type="entry name" value="tRNA_Ile_lys_synt"/>
</dbReference>
<dbReference type="HAMAP" id="MF_01161">
    <property type="entry name" value="tRNA_Ile_lys_synt"/>
    <property type="match status" value="1"/>
</dbReference>
<dbReference type="SUPFAM" id="SSF52402">
    <property type="entry name" value="Adenine nucleotide alpha hydrolases-like"/>
    <property type="match status" value="1"/>
</dbReference>
<dbReference type="CDD" id="cd01992">
    <property type="entry name" value="TilS_N"/>
    <property type="match status" value="1"/>
</dbReference>
<dbReference type="InterPro" id="IPR014729">
    <property type="entry name" value="Rossmann-like_a/b/a_fold"/>
</dbReference>
<evidence type="ECO:0000313" key="10">
    <source>
        <dbReference type="EMBL" id="MBI4595540.1"/>
    </source>
</evidence>
<dbReference type="PANTHER" id="PTHR43033">
    <property type="entry name" value="TRNA(ILE)-LYSIDINE SYNTHASE-RELATED"/>
    <property type="match status" value="1"/>
</dbReference>
<dbReference type="NCBIfam" id="TIGR02432">
    <property type="entry name" value="lysidine_TilS_N"/>
    <property type="match status" value="1"/>
</dbReference>
<dbReference type="Pfam" id="PF11734">
    <property type="entry name" value="TilS_C"/>
    <property type="match status" value="1"/>
</dbReference>
<dbReference type="Gene3D" id="3.40.50.620">
    <property type="entry name" value="HUPs"/>
    <property type="match status" value="1"/>
</dbReference>
<feature type="binding site" evidence="8">
    <location>
        <begin position="50"/>
        <end position="55"/>
    </location>
    <ligand>
        <name>ATP</name>
        <dbReference type="ChEBI" id="CHEBI:30616"/>
    </ligand>
</feature>
<evidence type="ECO:0000256" key="6">
    <source>
        <dbReference type="ARBA" id="ARBA00022840"/>
    </source>
</evidence>
<comment type="caution">
    <text evidence="10">The sequence shown here is derived from an EMBL/GenBank/DDBJ whole genome shotgun (WGS) entry which is preliminary data.</text>
</comment>
<sequence length="492" mass="56220">MSGVRIPAPPPPLLMTYRQPLKDYLYQKILDTISKHRMIKPGNKILLAVSGGADSVALLYILYHLREELSITLSVAHLNHDLRGEESERDAAFVKAMAGNLNLPVIVEKRSVKAFQKNGKISLEEAARKVRYRFLSEISLREHCQKIALAHSANDQAETVLMKLLRGAGLQGLSGIAPVKGPFIRPLIDIERPEIEGFLNKEHILFRTDSTNFDTTYLRNRVRLELLPLLKQKFNPQIIRHLKQLSEIIREEDRYLASMTAEKFGGICRYEKGRLTIILSEFNKLHDIFKNRILRQALQLFDYKDKEISFTHIYQIRSLIDLSEIGKVTVLPAGIVVRKYCDVLIMGQSLSKETKDVKLKEEKGEIIRLNVPGETIFPGQGPVIQCEFLDIPEGSKLEFSKESTVAYFDYSQIDGPLELRTPRPGDRFQPLGMRGSKKLHDFFIDGKISREERTKIPLLLDNKGIIWVIGKRISERCKIREKTCKILIVKAI</sequence>
<dbReference type="InterPro" id="IPR011063">
    <property type="entry name" value="TilS/TtcA_N"/>
</dbReference>
<evidence type="ECO:0000256" key="2">
    <source>
        <dbReference type="ARBA" id="ARBA00022490"/>
    </source>
</evidence>
<dbReference type="GO" id="GO:0005737">
    <property type="term" value="C:cytoplasm"/>
    <property type="evidence" value="ECO:0007669"/>
    <property type="project" value="UniProtKB-SubCell"/>
</dbReference>
<dbReference type="GO" id="GO:0005524">
    <property type="term" value="F:ATP binding"/>
    <property type="evidence" value="ECO:0007669"/>
    <property type="project" value="UniProtKB-UniRule"/>
</dbReference>
<evidence type="ECO:0000256" key="7">
    <source>
        <dbReference type="ARBA" id="ARBA00048539"/>
    </source>
</evidence>
<evidence type="ECO:0000256" key="4">
    <source>
        <dbReference type="ARBA" id="ARBA00022694"/>
    </source>
</evidence>
<dbReference type="InterPro" id="IPR012795">
    <property type="entry name" value="tRNA_Ile_lys_synt_N"/>
</dbReference>
<keyword evidence="4 8" id="KW-0819">tRNA processing</keyword>
<comment type="domain">
    <text evidence="8">The N-terminal region contains the highly conserved SGGXDS motif, predicted to be a P-loop motif involved in ATP binding.</text>
</comment>
<dbReference type="PANTHER" id="PTHR43033:SF1">
    <property type="entry name" value="TRNA(ILE)-LYSIDINE SYNTHASE-RELATED"/>
    <property type="match status" value="1"/>
</dbReference>
<name>A0A933GLW7_UNCTE</name>
<accession>A0A933GLW7</accession>
<dbReference type="EMBL" id="JACQWF010000185">
    <property type="protein sequence ID" value="MBI4595540.1"/>
    <property type="molecule type" value="Genomic_DNA"/>
</dbReference>
<dbReference type="InterPro" id="IPR012796">
    <property type="entry name" value="Lysidine-tRNA-synth_C"/>
</dbReference>
<evidence type="ECO:0000256" key="1">
    <source>
        <dbReference type="ARBA" id="ARBA00004496"/>
    </source>
</evidence>
<dbReference type="Pfam" id="PF01171">
    <property type="entry name" value="ATP_bind_3"/>
    <property type="match status" value="1"/>
</dbReference>
<dbReference type="AlphaFoldDB" id="A0A933GLW7"/>
<keyword evidence="5 8" id="KW-0547">Nucleotide-binding</keyword>
<dbReference type="GO" id="GO:0032267">
    <property type="term" value="F:tRNA(Ile)-lysidine synthase activity"/>
    <property type="evidence" value="ECO:0007669"/>
    <property type="project" value="UniProtKB-EC"/>
</dbReference>
<feature type="domain" description="Lysidine-tRNA(Ile) synthetase C-terminal" evidence="9">
    <location>
        <begin position="417"/>
        <end position="489"/>
    </location>
</feature>
<proteinExistence type="inferred from homology"/>
<dbReference type="EC" id="6.3.4.19" evidence="8"/>
<reference evidence="10" key="1">
    <citation type="submission" date="2020-07" db="EMBL/GenBank/DDBJ databases">
        <title>Huge and variable diversity of episymbiotic CPR bacteria and DPANN archaea in groundwater ecosystems.</title>
        <authorList>
            <person name="He C.Y."/>
            <person name="Keren R."/>
            <person name="Whittaker M."/>
            <person name="Farag I.F."/>
            <person name="Doudna J."/>
            <person name="Cate J.H.D."/>
            <person name="Banfield J.F."/>
        </authorList>
    </citation>
    <scope>NUCLEOTIDE SEQUENCE</scope>
    <source>
        <strain evidence="10">NC_groundwater_1482_Ag_S-0.65um_47_24</strain>
    </source>
</reference>
<dbReference type="GO" id="GO:0006400">
    <property type="term" value="P:tRNA modification"/>
    <property type="evidence" value="ECO:0007669"/>
    <property type="project" value="UniProtKB-UniRule"/>
</dbReference>
<comment type="subcellular location">
    <subcellularLocation>
        <location evidence="1 8">Cytoplasm</location>
    </subcellularLocation>
</comment>
<protein>
    <recommendedName>
        <fullName evidence="8">tRNA(Ile)-lysidine synthase</fullName>
        <ecNumber evidence="8">6.3.4.19</ecNumber>
    </recommendedName>
    <alternativeName>
        <fullName evidence="8">tRNA(Ile)-2-lysyl-cytidine synthase</fullName>
    </alternativeName>
    <alternativeName>
        <fullName evidence="8">tRNA(Ile)-lysidine synthetase</fullName>
    </alternativeName>
</protein>
<keyword evidence="6 8" id="KW-0067">ATP-binding</keyword>
<keyword evidence="2 8" id="KW-0963">Cytoplasm</keyword>
<dbReference type="SUPFAM" id="SSF82829">
    <property type="entry name" value="MesJ substrate recognition domain-like"/>
    <property type="match status" value="1"/>
</dbReference>
<evidence type="ECO:0000313" key="11">
    <source>
        <dbReference type="Proteomes" id="UP000772181"/>
    </source>
</evidence>
<evidence type="ECO:0000256" key="5">
    <source>
        <dbReference type="ARBA" id="ARBA00022741"/>
    </source>
</evidence>